<name>A0A9P5TJT6_GYMJU</name>
<evidence type="ECO:0000313" key="2">
    <source>
        <dbReference type="Proteomes" id="UP000724874"/>
    </source>
</evidence>
<gene>
    <name evidence="1" type="ORF">CPB84DRAFT_185707</name>
</gene>
<keyword evidence="2" id="KW-1185">Reference proteome</keyword>
<organism evidence="1 2">
    <name type="scientific">Gymnopilus junonius</name>
    <name type="common">Spectacular rustgill mushroom</name>
    <name type="synonym">Gymnopilus spectabilis subsp. junonius</name>
    <dbReference type="NCBI Taxonomy" id="109634"/>
    <lineage>
        <taxon>Eukaryota</taxon>
        <taxon>Fungi</taxon>
        <taxon>Dikarya</taxon>
        <taxon>Basidiomycota</taxon>
        <taxon>Agaricomycotina</taxon>
        <taxon>Agaricomycetes</taxon>
        <taxon>Agaricomycetidae</taxon>
        <taxon>Agaricales</taxon>
        <taxon>Agaricineae</taxon>
        <taxon>Hymenogastraceae</taxon>
        <taxon>Gymnopilus</taxon>
    </lineage>
</organism>
<proteinExistence type="predicted"/>
<sequence length="188" mass="21033">MALQDAESSPTDDSPNLSRFEDGIIAVAEALKDIEDSTAYITIMEYNPQLDLRKLTSTSAWIRTGVSAIPAGQIPFISESVLRYRRLLRELCDAIPLTIDSARHFNHELEACIRSFKSQIESIHLQLGQHSSSLRAKNLAIYGGTYNATVSTIDQHLVGEKMDRVIYHLRLNNYIQLSCVFLSSPGHI</sequence>
<dbReference type="Proteomes" id="UP000724874">
    <property type="component" value="Unassembled WGS sequence"/>
</dbReference>
<protein>
    <submittedName>
        <fullName evidence="1">Uncharacterized protein</fullName>
    </submittedName>
</protein>
<accession>A0A9P5TJT6</accession>
<reference evidence="1" key="1">
    <citation type="submission" date="2020-11" db="EMBL/GenBank/DDBJ databases">
        <authorList>
            <consortium name="DOE Joint Genome Institute"/>
            <person name="Ahrendt S."/>
            <person name="Riley R."/>
            <person name="Andreopoulos W."/>
            <person name="LaButti K."/>
            <person name="Pangilinan J."/>
            <person name="Ruiz-duenas F.J."/>
            <person name="Barrasa J.M."/>
            <person name="Sanchez-Garcia M."/>
            <person name="Camarero S."/>
            <person name="Miyauchi S."/>
            <person name="Serrano A."/>
            <person name="Linde D."/>
            <person name="Babiker R."/>
            <person name="Drula E."/>
            <person name="Ayuso-Fernandez I."/>
            <person name="Pacheco R."/>
            <person name="Padilla G."/>
            <person name="Ferreira P."/>
            <person name="Barriuso J."/>
            <person name="Kellner H."/>
            <person name="Castanera R."/>
            <person name="Alfaro M."/>
            <person name="Ramirez L."/>
            <person name="Pisabarro A.G."/>
            <person name="Kuo A."/>
            <person name="Tritt A."/>
            <person name="Lipzen A."/>
            <person name="He G."/>
            <person name="Yan M."/>
            <person name="Ng V."/>
            <person name="Cullen D."/>
            <person name="Martin F."/>
            <person name="Rosso M.-N."/>
            <person name="Henrissat B."/>
            <person name="Hibbett D."/>
            <person name="Martinez A.T."/>
            <person name="Grigoriev I.V."/>
        </authorList>
    </citation>
    <scope>NUCLEOTIDE SEQUENCE</scope>
    <source>
        <strain evidence="1">AH 44721</strain>
    </source>
</reference>
<evidence type="ECO:0000313" key="1">
    <source>
        <dbReference type="EMBL" id="KAF8883625.1"/>
    </source>
</evidence>
<comment type="caution">
    <text evidence="1">The sequence shown here is derived from an EMBL/GenBank/DDBJ whole genome shotgun (WGS) entry which is preliminary data.</text>
</comment>
<dbReference type="EMBL" id="JADNYJ010000114">
    <property type="protein sequence ID" value="KAF8883625.1"/>
    <property type="molecule type" value="Genomic_DNA"/>
</dbReference>
<dbReference type="AlphaFoldDB" id="A0A9P5TJT6"/>